<keyword evidence="4" id="KW-1185">Reference proteome</keyword>
<protein>
    <submittedName>
        <fullName evidence="3">Stress response protein nst1</fullName>
    </submittedName>
</protein>
<feature type="domain" description="Death" evidence="2">
    <location>
        <begin position="161"/>
        <end position="209"/>
    </location>
</feature>
<comment type="caution">
    <text evidence="3">The sequence shown here is derived from an EMBL/GenBank/DDBJ whole genome shotgun (WGS) entry which is preliminary data.</text>
</comment>
<dbReference type="InterPro" id="IPR011029">
    <property type="entry name" value="DEATH-like_dom_sf"/>
</dbReference>
<accession>A0A2B4S3E7</accession>
<reference evidence="4" key="1">
    <citation type="journal article" date="2017" name="bioRxiv">
        <title>Comparative analysis of the genomes of Stylophora pistillata and Acropora digitifera provides evidence for extensive differences between species of corals.</title>
        <authorList>
            <person name="Voolstra C.R."/>
            <person name="Li Y."/>
            <person name="Liew Y.J."/>
            <person name="Baumgarten S."/>
            <person name="Zoccola D."/>
            <person name="Flot J.-F."/>
            <person name="Tambutte S."/>
            <person name="Allemand D."/>
            <person name="Aranda M."/>
        </authorList>
    </citation>
    <scope>NUCLEOTIDE SEQUENCE [LARGE SCALE GENOMIC DNA]</scope>
</reference>
<organism evidence="3 4">
    <name type="scientific">Stylophora pistillata</name>
    <name type="common">Smooth cauliflower coral</name>
    <dbReference type="NCBI Taxonomy" id="50429"/>
    <lineage>
        <taxon>Eukaryota</taxon>
        <taxon>Metazoa</taxon>
        <taxon>Cnidaria</taxon>
        <taxon>Anthozoa</taxon>
        <taxon>Hexacorallia</taxon>
        <taxon>Scleractinia</taxon>
        <taxon>Astrocoeniina</taxon>
        <taxon>Pocilloporidae</taxon>
        <taxon>Stylophora</taxon>
    </lineage>
</organism>
<dbReference type="GO" id="GO:0007165">
    <property type="term" value="P:signal transduction"/>
    <property type="evidence" value="ECO:0007669"/>
    <property type="project" value="InterPro"/>
</dbReference>
<evidence type="ECO:0000259" key="2">
    <source>
        <dbReference type="PROSITE" id="PS50017"/>
    </source>
</evidence>
<evidence type="ECO:0000313" key="4">
    <source>
        <dbReference type="Proteomes" id="UP000225706"/>
    </source>
</evidence>
<dbReference type="AlphaFoldDB" id="A0A2B4S3E7"/>
<feature type="compositionally biased region" description="Basic and acidic residues" evidence="1">
    <location>
        <begin position="1"/>
        <end position="114"/>
    </location>
</feature>
<dbReference type="PROSITE" id="PS50017">
    <property type="entry name" value="DEATH_DOMAIN"/>
    <property type="match status" value="1"/>
</dbReference>
<name>A0A2B4S3E7_STYPI</name>
<feature type="region of interest" description="Disordered" evidence="1">
    <location>
        <begin position="1"/>
        <end position="123"/>
    </location>
</feature>
<dbReference type="InterPro" id="IPR000488">
    <property type="entry name" value="Death_dom"/>
</dbReference>
<evidence type="ECO:0000256" key="1">
    <source>
        <dbReference type="SAM" id="MobiDB-lite"/>
    </source>
</evidence>
<dbReference type="Gene3D" id="1.10.533.10">
    <property type="entry name" value="Death Domain, Fas"/>
    <property type="match status" value="1"/>
</dbReference>
<dbReference type="OrthoDB" id="5958728at2759"/>
<evidence type="ECO:0000313" key="3">
    <source>
        <dbReference type="EMBL" id="PFX23300.1"/>
    </source>
</evidence>
<gene>
    <name evidence="3" type="primary">nst1</name>
    <name evidence="3" type="ORF">AWC38_SpisGene12169</name>
</gene>
<proteinExistence type="predicted"/>
<dbReference type="EMBL" id="LSMT01000212">
    <property type="protein sequence ID" value="PFX23300.1"/>
    <property type="molecule type" value="Genomic_DNA"/>
</dbReference>
<dbReference type="Proteomes" id="UP000225706">
    <property type="component" value="Unassembled WGS sequence"/>
</dbReference>
<dbReference type="SUPFAM" id="SSF47986">
    <property type="entry name" value="DEATH domain"/>
    <property type="match status" value="1"/>
</dbReference>
<sequence>MKGEEEKKRREEEESKKKEDEVRKRKEREQMKRKEEEERKKKEEEEKRRIEKEERKKKEEEEKRRMEKEERKKKEEEEKKRKEEEERKRKEEEERNSGQGTGKDRKSEGHREESDQVNDPEVDLVDAGRSRLLMSVKDIPLPVYSQVCLSLNVRRHVRSDDFRMLGDMVGLSSVEIEFVGQRENPADEILKTWSSRSEATVAKLIELLKHKDFGRIDVAQIVEDWVYSKKR</sequence>